<keyword evidence="3" id="KW-0233">DNA recombination</keyword>
<dbReference type="Pfam" id="PF00589">
    <property type="entry name" value="Phage_integrase"/>
    <property type="match status" value="1"/>
</dbReference>
<feature type="domain" description="Core-binding (CB)" evidence="6">
    <location>
        <begin position="5"/>
        <end position="85"/>
    </location>
</feature>
<dbReference type="InterPro" id="IPR002104">
    <property type="entry name" value="Integrase_catalytic"/>
</dbReference>
<evidence type="ECO:0000256" key="4">
    <source>
        <dbReference type="PROSITE-ProRule" id="PRU01248"/>
    </source>
</evidence>
<comment type="similarity">
    <text evidence="1">Belongs to the 'phage' integrase family.</text>
</comment>
<dbReference type="PANTHER" id="PTHR30349:SF41">
    <property type="entry name" value="INTEGRASE_RECOMBINASE PROTEIN MJ0367-RELATED"/>
    <property type="match status" value="1"/>
</dbReference>
<comment type="caution">
    <text evidence="7">The sequence shown here is derived from an EMBL/GenBank/DDBJ whole genome shotgun (WGS) entry which is preliminary data.</text>
</comment>
<dbReference type="GO" id="GO:0003677">
    <property type="term" value="F:DNA binding"/>
    <property type="evidence" value="ECO:0007669"/>
    <property type="project" value="UniProtKB-UniRule"/>
</dbReference>
<proteinExistence type="inferred from homology"/>
<evidence type="ECO:0000259" key="6">
    <source>
        <dbReference type="PROSITE" id="PS51900"/>
    </source>
</evidence>
<dbReference type="PROSITE" id="PS51900">
    <property type="entry name" value="CB"/>
    <property type="match status" value="1"/>
</dbReference>
<dbReference type="RefSeq" id="WP_163664670.1">
    <property type="nucleotide sequence ID" value="NZ_QZCE01000002.1"/>
</dbReference>
<evidence type="ECO:0000259" key="5">
    <source>
        <dbReference type="PROSITE" id="PS51898"/>
    </source>
</evidence>
<dbReference type="EMBL" id="QZCE01000002">
    <property type="protein sequence ID" value="NEZ64411.1"/>
    <property type="molecule type" value="Genomic_DNA"/>
</dbReference>
<evidence type="ECO:0000256" key="2">
    <source>
        <dbReference type="ARBA" id="ARBA00023125"/>
    </source>
</evidence>
<dbReference type="PANTHER" id="PTHR30349">
    <property type="entry name" value="PHAGE INTEGRASE-RELATED"/>
    <property type="match status" value="1"/>
</dbReference>
<sequence>MNRQVTPKQLYDTWLAYAEFRRPVVSPSTYVRDYPKVEKRILTMMRTRQDLNDSHDMREWLLTQFSVETARRTLQQWNAAFKWAVAMDKCPRNPFCGLAKYLNHRRQLTEGNYTAFTNDERAEIIKAFEEKDPYYSNWVWFLFFTGCRPEEASALRWENVAHDNSYILIKEARPIDTGLVQPTKTYQATKFPCNAKMQAFLAQLRETSDSRWVLPSIKGNHFDYRNFQTRHWRPLIASLVCDRKVAFRLGQYHCRHTFITEMLKAGVSDIDVSYLCRVSIPTIQRYYISQSRQIQVPEI</sequence>
<dbReference type="InterPro" id="IPR050090">
    <property type="entry name" value="Tyrosine_recombinase_XerCD"/>
</dbReference>
<evidence type="ECO:0000313" key="8">
    <source>
        <dbReference type="Proteomes" id="UP000473574"/>
    </source>
</evidence>
<dbReference type="GO" id="GO:0006310">
    <property type="term" value="P:DNA recombination"/>
    <property type="evidence" value="ECO:0007669"/>
    <property type="project" value="UniProtKB-KW"/>
</dbReference>
<evidence type="ECO:0000256" key="1">
    <source>
        <dbReference type="ARBA" id="ARBA00008857"/>
    </source>
</evidence>
<reference evidence="7 8" key="1">
    <citation type="journal article" date="2020" name="Microb. Ecol.">
        <title>Ecogenomics of the Marine Benthic Filamentous Cyanobacterium Adonisia.</title>
        <authorList>
            <person name="Walter J.M."/>
            <person name="Coutinho F.H."/>
            <person name="Leomil L."/>
            <person name="Hargreaves P.I."/>
            <person name="Campeao M.E."/>
            <person name="Vieira V.V."/>
            <person name="Silva B.S."/>
            <person name="Fistarol G.O."/>
            <person name="Salomon P.S."/>
            <person name="Sawabe T."/>
            <person name="Mino S."/>
            <person name="Hosokawa M."/>
            <person name="Miyashita H."/>
            <person name="Maruyama F."/>
            <person name="van Verk M.C."/>
            <person name="Dutilh B.E."/>
            <person name="Thompson C.C."/>
            <person name="Thompson F.L."/>
        </authorList>
    </citation>
    <scope>NUCLEOTIDE SEQUENCE [LARGE SCALE GENOMIC DNA]</scope>
    <source>
        <strain evidence="7 8">CCMR0082</strain>
    </source>
</reference>
<name>A0A6M0S8W3_9CYAN</name>
<accession>A0A6M0S8W3</accession>
<dbReference type="GO" id="GO:0015074">
    <property type="term" value="P:DNA integration"/>
    <property type="evidence" value="ECO:0007669"/>
    <property type="project" value="InterPro"/>
</dbReference>
<dbReference type="InterPro" id="IPR013762">
    <property type="entry name" value="Integrase-like_cat_sf"/>
</dbReference>
<dbReference type="Gene3D" id="1.10.150.130">
    <property type="match status" value="1"/>
</dbReference>
<dbReference type="InterPro" id="IPR044068">
    <property type="entry name" value="CB"/>
</dbReference>
<evidence type="ECO:0008006" key="9">
    <source>
        <dbReference type="Google" id="ProtNLM"/>
    </source>
</evidence>
<feature type="domain" description="Tyr recombinase" evidence="5">
    <location>
        <begin position="111"/>
        <end position="299"/>
    </location>
</feature>
<dbReference type="Proteomes" id="UP000473574">
    <property type="component" value="Unassembled WGS sequence"/>
</dbReference>
<dbReference type="SUPFAM" id="SSF56349">
    <property type="entry name" value="DNA breaking-rejoining enzymes"/>
    <property type="match status" value="1"/>
</dbReference>
<keyword evidence="2 4" id="KW-0238">DNA-binding</keyword>
<evidence type="ECO:0000313" key="7">
    <source>
        <dbReference type="EMBL" id="NEZ64411.1"/>
    </source>
</evidence>
<organism evidence="7 8">
    <name type="scientific">Adonisia turfae CCMR0082</name>
    <dbReference type="NCBI Taxonomy" id="2304604"/>
    <lineage>
        <taxon>Bacteria</taxon>
        <taxon>Bacillati</taxon>
        <taxon>Cyanobacteriota</taxon>
        <taxon>Adonisia</taxon>
        <taxon>Adonisia turfae</taxon>
    </lineage>
</organism>
<evidence type="ECO:0000256" key="3">
    <source>
        <dbReference type="ARBA" id="ARBA00023172"/>
    </source>
</evidence>
<dbReference type="PROSITE" id="PS51898">
    <property type="entry name" value="TYR_RECOMBINASE"/>
    <property type="match status" value="1"/>
</dbReference>
<dbReference type="InterPro" id="IPR010998">
    <property type="entry name" value="Integrase_recombinase_N"/>
</dbReference>
<dbReference type="InterPro" id="IPR011010">
    <property type="entry name" value="DNA_brk_join_enz"/>
</dbReference>
<dbReference type="Gene3D" id="1.10.443.10">
    <property type="entry name" value="Intergrase catalytic core"/>
    <property type="match status" value="1"/>
</dbReference>
<protein>
    <recommendedName>
        <fullName evidence="9">Site-specific integrase</fullName>
    </recommendedName>
</protein>
<gene>
    <name evidence="7" type="ORF">D0962_16710</name>
</gene>
<dbReference type="AlphaFoldDB" id="A0A6M0S8W3"/>